<evidence type="ECO:0000313" key="7">
    <source>
        <dbReference type="EMBL" id="KDM93391.1"/>
    </source>
</evidence>
<feature type="transmembrane region" description="Helical" evidence="6">
    <location>
        <begin position="295"/>
        <end position="318"/>
    </location>
</feature>
<evidence type="ECO:0000256" key="4">
    <source>
        <dbReference type="ARBA" id="ARBA00022989"/>
    </source>
</evidence>
<gene>
    <name evidence="7" type="ORF">EA58_00540</name>
</gene>
<feature type="transmembrane region" description="Helical" evidence="6">
    <location>
        <begin position="359"/>
        <end position="378"/>
    </location>
</feature>
<comment type="caution">
    <text evidence="7">The sequence shown here is derived from an EMBL/GenBank/DDBJ whole genome shotgun (WGS) entry which is preliminary data.</text>
</comment>
<proteinExistence type="predicted"/>
<evidence type="ECO:0000256" key="1">
    <source>
        <dbReference type="ARBA" id="ARBA00004651"/>
    </source>
</evidence>
<feature type="transmembrane region" description="Helical" evidence="6">
    <location>
        <begin position="123"/>
        <end position="143"/>
    </location>
</feature>
<dbReference type="OrthoDB" id="9815248at2"/>
<dbReference type="InterPro" id="IPR050833">
    <property type="entry name" value="Poly_Biosynth_Transport"/>
</dbReference>
<feature type="transmembrane region" description="Helical" evidence="6">
    <location>
        <begin position="443"/>
        <end position="467"/>
    </location>
</feature>
<keyword evidence="4 6" id="KW-1133">Transmembrane helix</keyword>
<dbReference type="AlphaFoldDB" id="A0A066RW98"/>
<sequence length="474" mass="52586">MVKLPVPKAMQSMMLYGISLVLMKGVSLLMLPFITHQLPPTEFGRLEVLTSIAMFASIILGMGLSEALYRFAGAAQNEQDQRFQASQVMGITLCMAILTLPLVWTAATVLGDLSPTLFSRYELRLMFTVLAFESCIAVPLAWLRMRDQVWTFFLLTTGRAIIHAGLILWMLYAGKGVTGILEAGLIVALTQAALLLIIQYRDTGIRIQRVNRRAILSYAWPIMGSGLLAFTLNGFDRWVLAHFASLQDVAQYAVASKFALAVVLMMQPFGMWWMPKRFGVLFGENGRDQAARMTTHGLALLGLITVSVSLVAPVFIHWLMPASYAQASRYAFVLILIAALREICELLNLGALATKRTRALMMIQGLSAMIGVSLMILLTPHWSVWGILTALLTAQFIRVLLTWRFSQVQHPLPFRRKALATGAVLTMFAMSLSIFAWSTATQILLAGIATLMLAGCFHHLQLLPGFFRQRTLSR</sequence>
<keyword evidence="2" id="KW-1003">Cell membrane</keyword>
<feature type="transmembrane region" description="Helical" evidence="6">
    <location>
        <begin position="418"/>
        <end position="437"/>
    </location>
</feature>
<keyword evidence="8" id="KW-1185">Reference proteome</keyword>
<evidence type="ECO:0000256" key="2">
    <source>
        <dbReference type="ARBA" id="ARBA00022475"/>
    </source>
</evidence>
<feature type="transmembrane region" description="Helical" evidence="6">
    <location>
        <begin position="178"/>
        <end position="198"/>
    </location>
</feature>
<evidence type="ECO:0000256" key="3">
    <source>
        <dbReference type="ARBA" id="ARBA00022692"/>
    </source>
</evidence>
<evidence type="ECO:0008006" key="9">
    <source>
        <dbReference type="Google" id="ProtNLM"/>
    </source>
</evidence>
<keyword evidence="5 6" id="KW-0472">Membrane</keyword>
<dbReference type="Proteomes" id="UP000027192">
    <property type="component" value="Unassembled WGS sequence"/>
</dbReference>
<dbReference type="EMBL" id="JMIB01000002">
    <property type="protein sequence ID" value="KDM93391.1"/>
    <property type="molecule type" value="Genomic_DNA"/>
</dbReference>
<protein>
    <recommendedName>
        <fullName evidence="9">Lipopolysaccharide biosynthesis protein</fullName>
    </recommendedName>
</protein>
<name>A0A066RW98_9GAMM</name>
<evidence type="ECO:0000256" key="5">
    <source>
        <dbReference type="ARBA" id="ARBA00023136"/>
    </source>
</evidence>
<dbReference type="RefSeq" id="WP_036747662.1">
    <property type="nucleotide sequence ID" value="NZ_JAGSGC010000001.1"/>
</dbReference>
<dbReference type="InterPro" id="IPR002797">
    <property type="entry name" value="Polysacc_synth"/>
</dbReference>
<keyword evidence="3 6" id="KW-0812">Transmembrane</keyword>
<dbReference type="PANTHER" id="PTHR30250">
    <property type="entry name" value="PST FAMILY PREDICTED COLANIC ACID TRANSPORTER"/>
    <property type="match status" value="1"/>
</dbReference>
<reference evidence="7 8" key="1">
    <citation type="submission" date="2014-04" db="EMBL/GenBank/DDBJ databases">
        <title>Draft genome sequence of Photobacterium halotolerans S2753: a solonamide, ngercheumicin and holomycin producer.</title>
        <authorList>
            <person name="Machado H.R."/>
            <person name="Gram L."/>
        </authorList>
    </citation>
    <scope>NUCLEOTIDE SEQUENCE [LARGE SCALE GENOMIC DNA]</scope>
    <source>
        <strain evidence="7 8">S2753</strain>
    </source>
</reference>
<feature type="transmembrane region" description="Helical" evidence="6">
    <location>
        <begin position="252"/>
        <end position="274"/>
    </location>
</feature>
<organism evidence="7 8">
    <name type="scientific">Photobacterium galatheae</name>
    <dbReference type="NCBI Taxonomy" id="1654360"/>
    <lineage>
        <taxon>Bacteria</taxon>
        <taxon>Pseudomonadati</taxon>
        <taxon>Pseudomonadota</taxon>
        <taxon>Gammaproteobacteria</taxon>
        <taxon>Vibrionales</taxon>
        <taxon>Vibrionaceae</taxon>
        <taxon>Photobacterium</taxon>
    </lineage>
</organism>
<feature type="transmembrane region" description="Helical" evidence="6">
    <location>
        <begin position="46"/>
        <end position="69"/>
    </location>
</feature>
<evidence type="ECO:0000256" key="6">
    <source>
        <dbReference type="SAM" id="Phobius"/>
    </source>
</evidence>
<feature type="transmembrane region" description="Helical" evidence="6">
    <location>
        <begin position="210"/>
        <end position="232"/>
    </location>
</feature>
<comment type="subcellular location">
    <subcellularLocation>
        <location evidence="1">Cell membrane</location>
        <topology evidence="1">Multi-pass membrane protein</topology>
    </subcellularLocation>
</comment>
<dbReference type="Pfam" id="PF01943">
    <property type="entry name" value="Polysacc_synt"/>
    <property type="match status" value="1"/>
</dbReference>
<feature type="transmembrane region" description="Helical" evidence="6">
    <location>
        <begin position="330"/>
        <end position="352"/>
    </location>
</feature>
<feature type="transmembrane region" description="Helical" evidence="6">
    <location>
        <begin position="150"/>
        <end position="172"/>
    </location>
</feature>
<feature type="transmembrane region" description="Helical" evidence="6">
    <location>
        <begin position="12"/>
        <end position="34"/>
    </location>
</feature>
<dbReference type="GO" id="GO:0005886">
    <property type="term" value="C:plasma membrane"/>
    <property type="evidence" value="ECO:0007669"/>
    <property type="project" value="UniProtKB-SubCell"/>
</dbReference>
<feature type="transmembrane region" description="Helical" evidence="6">
    <location>
        <begin position="90"/>
        <end position="111"/>
    </location>
</feature>
<accession>A0A066RW98</accession>
<feature type="transmembrane region" description="Helical" evidence="6">
    <location>
        <begin position="384"/>
        <end position="406"/>
    </location>
</feature>
<evidence type="ECO:0000313" key="8">
    <source>
        <dbReference type="Proteomes" id="UP000027192"/>
    </source>
</evidence>
<dbReference type="PANTHER" id="PTHR30250:SF11">
    <property type="entry name" value="O-ANTIGEN TRANSPORTER-RELATED"/>
    <property type="match status" value="1"/>
</dbReference>
<dbReference type="STRING" id="1654360.EA58_00540"/>